<evidence type="ECO:0008006" key="3">
    <source>
        <dbReference type="Google" id="ProtNLM"/>
    </source>
</evidence>
<dbReference type="RefSeq" id="WP_232571088.1">
    <property type="nucleotide sequence ID" value="NZ_CP089466.1"/>
</dbReference>
<accession>A0ABD5NF04</accession>
<dbReference type="EMBL" id="JBHRWN010000002">
    <property type="protein sequence ID" value="MFC3477791.1"/>
    <property type="molecule type" value="Genomic_DNA"/>
</dbReference>
<gene>
    <name evidence="1" type="ORF">ACFOKC_08635</name>
</gene>
<comment type="caution">
    <text evidence="1">The sequence shown here is derived from an EMBL/GenBank/DDBJ whole genome shotgun (WGS) entry which is preliminary data.</text>
</comment>
<dbReference type="Proteomes" id="UP001595660">
    <property type="component" value="Unassembled WGS sequence"/>
</dbReference>
<reference evidence="1 2" key="1">
    <citation type="journal article" date="2019" name="Int. J. Syst. Evol. Microbiol.">
        <title>The Global Catalogue of Microorganisms (GCM) 10K type strain sequencing project: providing services to taxonomists for standard genome sequencing and annotation.</title>
        <authorList>
            <consortium name="The Broad Institute Genomics Platform"/>
            <consortium name="The Broad Institute Genome Sequencing Center for Infectious Disease"/>
            <person name="Wu L."/>
            <person name="Ma J."/>
        </authorList>
    </citation>
    <scope>NUCLEOTIDE SEQUENCE [LARGE SCALE GENOMIC DNA]</scope>
    <source>
        <strain evidence="1 2">CGMCC 1.12562</strain>
    </source>
</reference>
<dbReference type="InterPro" id="IPR006311">
    <property type="entry name" value="TAT_signal"/>
</dbReference>
<dbReference type="GeneID" id="69119216"/>
<evidence type="ECO:0000313" key="2">
    <source>
        <dbReference type="Proteomes" id="UP001595660"/>
    </source>
</evidence>
<sequence>MVHSRRRFLAALAAAPALASAGCVATRLRVDADLSGVVFTGVGRDQSVSWGANRVAATVSLAPDAATDRRVREIVVATAGSVTGTRDVRPGQTGVSVFLPVGKESSLLAVDASENVVDTGTVRVRAARTP</sequence>
<dbReference type="AlphaFoldDB" id="A0ABD5NF04"/>
<organism evidence="1 2">
    <name type="scientific">Halobacterium litoreum</name>
    <dbReference type="NCBI Taxonomy" id="2039234"/>
    <lineage>
        <taxon>Archaea</taxon>
        <taxon>Methanobacteriati</taxon>
        <taxon>Methanobacteriota</taxon>
        <taxon>Stenosarchaea group</taxon>
        <taxon>Halobacteria</taxon>
        <taxon>Halobacteriales</taxon>
        <taxon>Halobacteriaceae</taxon>
        <taxon>Halobacterium</taxon>
    </lineage>
</organism>
<keyword evidence="2" id="KW-1185">Reference proteome</keyword>
<proteinExistence type="predicted"/>
<evidence type="ECO:0000313" key="1">
    <source>
        <dbReference type="EMBL" id="MFC3477791.1"/>
    </source>
</evidence>
<protein>
    <recommendedName>
        <fullName evidence="3">Tat (Twin-arginine translocation) pathway signal sequence</fullName>
    </recommendedName>
</protein>
<name>A0ABD5NF04_9EURY</name>
<dbReference type="PROSITE" id="PS51257">
    <property type="entry name" value="PROKAR_LIPOPROTEIN"/>
    <property type="match status" value="1"/>
</dbReference>
<dbReference type="PROSITE" id="PS51318">
    <property type="entry name" value="TAT"/>
    <property type="match status" value="1"/>
</dbReference>